<evidence type="ECO:0000313" key="2">
    <source>
        <dbReference type="Proteomes" id="UP000660339"/>
    </source>
</evidence>
<gene>
    <name evidence="1" type="ORF">Cme02nite_29240</name>
</gene>
<comment type="caution">
    <text evidence="1">The sequence shown here is derived from an EMBL/GenBank/DDBJ whole genome shotgun (WGS) entry which is preliminary data.</text>
</comment>
<keyword evidence="2" id="KW-1185">Reference proteome</keyword>
<evidence type="ECO:0000313" key="1">
    <source>
        <dbReference type="EMBL" id="GIG14592.1"/>
    </source>
</evidence>
<organism evidence="1 2">
    <name type="scientific">Catellatospora methionotrophica</name>
    <dbReference type="NCBI Taxonomy" id="121620"/>
    <lineage>
        <taxon>Bacteria</taxon>
        <taxon>Bacillati</taxon>
        <taxon>Actinomycetota</taxon>
        <taxon>Actinomycetes</taxon>
        <taxon>Micromonosporales</taxon>
        <taxon>Micromonosporaceae</taxon>
        <taxon>Catellatospora</taxon>
    </lineage>
</organism>
<dbReference type="InterPro" id="IPR014262">
    <property type="entry name" value="HAF_rpt"/>
</dbReference>
<dbReference type="EMBL" id="BONJ01000015">
    <property type="protein sequence ID" value="GIG14592.1"/>
    <property type="molecule type" value="Genomic_DNA"/>
</dbReference>
<evidence type="ECO:0008006" key="3">
    <source>
        <dbReference type="Google" id="ProtNLM"/>
    </source>
</evidence>
<dbReference type="InterPro" id="IPR006311">
    <property type="entry name" value="TAT_signal"/>
</dbReference>
<dbReference type="AlphaFoldDB" id="A0A8J3L534"/>
<accession>A0A8J3L534</accession>
<dbReference type="PROSITE" id="PS51318">
    <property type="entry name" value="TAT"/>
    <property type="match status" value="1"/>
</dbReference>
<proteinExistence type="predicted"/>
<protein>
    <recommendedName>
        <fullName evidence="3">HAF family extracellular repeat protein</fullName>
    </recommendedName>
</protein>
<dbReference type="Proteomes" id="UP000660339">
    <property type="component" value="Unassembled WGS sequence"/>
</dbReference>
<reference evidence="1" key="1">
    <citation type="submission" date="2021-01" db="EMBL/GenBank/DDBJ databases">
        <title>Whole genome shotgun sequence of Catellatospora methionotrophica NBRC 14553.</title>
        <authorList>
            <person name="Komaki H."/>
            <person name="Tamura T."/>
        </authorList>
    </citation>
    <scope>NUCLEOTIDE SEQUENCE</scope>
    <source>
        <strain evidence="1">NBRC 14553</strain>
    </source>
</reference>
<dbReference type="NCBIfam" id="TIGR02913">
    <property type="entry name" value="HAF_rpt"/>
    <property type="match status" value="2"/>
</dbReference>
<sequence length="349" mass="36018">MFLSESESLLKADRRQVLSIGVSAAIAAVTAPLVASAPAAAAGPQIIDLGLLPGTTHSGAADLNEHGVVVGSSSTANGPGQVARAFRWKNGVLSDLGTLGGQRTGASGINNNGWIVGSSTLADNVTTQAFLWKPGLGMVAVGPARSVGVDVNDAGVVVGYFFDQELGNRGFRWENGVTTLVENTNVPPGDPLYRRFLPTQMNNDGVIVGQNQDQAARWANGTVTLVGEGGAWDGGINAQGDVTISATWPQEIGYVWKADGTTRPLQIPAGADRINPVGINADGDAVGIASTGNTNISRAVFWSETGEVHGLPSLVPGAQAHAMRINNSSQIVGTAYVADGTYRAVLWKP</sequence>
<name>A0A8J3L534_9ACTN</name>